<dbReference type="EMBL" id="JBALHR010000002">
    <property type="protein sequence ID" value="MEH7827631.1"/>
    <property type="molecule type" value="Genomic_DNA"/>
</dbReference>
<evidence type="ECO:0000313" key="1">
    <source>
        <dbReference type="EMBL" id="MEH7827631.1"/>
    </source>
</evidence>
<proteinExistence type="predicted"/>
<reference evidence="1" key="1">
    <citation type="submission" date="2024-02" db="EMBL/GenBank/DDBJ databases">
        <title>Genome sequences of strain Gemmobacter sp. JM10B15.</title>
        <authorList>
            <person name="Zhang M."/>
        </authorList>
    </citation>
    <scope>NUCLEOTIDE SEQUENCE</scope>
    <source>
        <strain evidence="1">JM10B15</strain>
    </source>
</reference>
<gene>
    <name evidence="1" type="ORF">V6590_05690</name>
</gene>
<keyword evidence="2" id="KW-1185">Reference proteome</keyword>
<accession>A0ABU8BSJ6</accession>
<dbReference type="Proteomes" id="UP001431963">
    <property type="component" value="Unassembled WGS sequence"/>
</dbReference>
<comment type="caution">
    <text evidence="1">The sequence shown here is derived from an EMBL/GenBank/DDBJ whole genome shotgun (WGS) entry which is preliminary data.</text>
</comment>
<dbReference type="RefSeq" id="WP_335420798.1">
    <property type="nucleotide sequence ID" value="NZ_JBALHR010000002.1"/>
</dbReference>
<name>A0ABU8BSJ6_9RHOB</name>
<sequence>MQAFLKCDADGCDHREDVPEITADMIGKPCPKCGANLLTEADYREGMRMKHFLEALEKLGIAGSTKPDAVPVSINPHAGEINIKIGQAAAAHRGPLSSDHDTFTRGGDNG</sequence>
<organism evidence="1 2">
    <name type="scientific">Gemmobacter denitrificans</name>
    <dbReference type="NCBI Taxonomy" id="3123040"/>
    <lineage>
        <taxon>Bacteria</taxon>
        <taxon>Pseudomonadati</taxon>
        <taxon>Pseudomonadota</taxon>
        <taxon>Alphaproteobacteria</taxon>
        <taxon>Rhodobacterales</taxon>
        <taxon>Paracoccaceae</taxon>
        <taxon>Gemmobacter</taxon>
    </lineage>
</organism>
<protein>
    <submittedName>
        <fullName evidence="1">Uncharacterized protein</fullName>
    </submittedName>
</protein>
<evidence type="ECO:0000313" key="2">
    <source>
        <dbReference type="Proteomes" id="UP001431963"/>
    </source>
</evidence>